<evidence type="ECO:0000256" key="1">
    <source>
        <dbReference type="SAM" id="Phobius"/>
    </source>
</evidence>
<keyword evidence="3" id="KW-1185">Reference proteome</keyword>
<feature type="transmembrane region" description="Helical" evidence="1">
    <location>
        <begin position="31"/>
        <end position="51"/>
    </location>
</feature>
<protein>
    <recommendedName>
        <fullName evidence="4">Transmembrane protein</fullName>
    </recommendedName>
</protein>
<dbReference type="EMBL" id="BAABFB010000072">
    <property type="protein sequence ID" value="GAA4488500.1"/>
    <property type="molecule type" value="Genomic_DNA"/>
</dbReference>
<evidence type="ECO:0008006" key="4">
    <source>
        <dbReference type="Google" id="ProtNLM"/>
    </source>
</evidence>
<keyword evidence="1" id="KW-1133">Transmembrane helix</keyword>
<keyword evidence="1" id="KW-0812">Transmembrane</keyword>
<dbReference type="InterPro" id="IPR039708">
    <property type="entry name" value="MT1774/Rv1733c-like"/>
</dbReference>
<feature type="transmembrane region" description="Helical" evidence="1">
    <location>
        <begin position="151"/>
        <end position="180"/>
    </location>
</feature>
<keyword evidence="1" id="KW-0472">Membrane</keyword>
<comment type="caution">
    <text evidence="2">The sequence shown here is derived from an EMBL/GenBank/DDBJ whole genome shotgun (WGS) entry which is preliminary data.</text>
</comment>
<organism evidence="2 3">
    <name type="scientific">Rhodococcus olei</name>
    <dbReference type="NCBI Taxonomy" id="2161675"/>
    <lineage>
        <taxon>Bacteria</taxon>
        <taxon>Bacillati</taxon>
        <taxon>Actinomycetota</taxon>
        <taxon>Actinomycetes</taxon>
        <taxon>Mycobacteriales</taxon>
        <taxon>Nocardiaceae</taxon>
        <taxon>Rhodococcus</taxon>
    </lineage>
</organism>
<dbReference type="Proteomes" id="UP001501183">
    <property type="component" value="Unassembled WGS sequence"/>
</dbReference>
<dbReference type="PANTHER" id="PTHR42305">
    <property type="entry name" value="MEMBRANE PROTEIN RV1733C-RELATED"/>
    <property type="match status" value="1"/>
</dbReference>
<name>A0ABP8PLI2_9NOCA</name>
<sequence length="204" mass="21496">MGAGRIAPLRMWRLAPWSPNRLMRGGDRFESAAVLVAIAVVLTLIPFAATFGTATYTRLSDQADLDRATHTEVTAALVEDAELAPIPVTPGESAVQVRGPARAHAQWTVNGADHAGTVVVGPSAKAGQAVDIWVDTNGTPVAAPKTGGASAAVAVVTAVALWTMAAWFVSLLVLGVHWVGTKQRLMRWDREWRDLGTAPGWSVG</sequence>
<evidence type="ECO:0000313" key="3">
    <source>
        <dbReference type="Proteomes" id="UP001501183"/>
    </source>
</evidence>
<evidence type="ECO:0000313" key="2">
    <source>
        <dbReference type="EMBL" id="GAA4488500.1"/>
    </source>
</evidence>
<gene>
    <name evidence="2" type="ORF">GCM10023094_48480</name>
</gene>
<dbReference type="PANTHER" id="PTHR42305:SF1">
    <property type="entry name" value="MEMBRANE PROTEIN RV1733C-RELATED"/>
    <property type="match status" value="1"/>
</dbReference>
<reference evidence="3" key="1">
    <citation type="journal article" date="2019" name="Int. J. Syst. Evol. Microbiol.">
        <title>The Global Catalogue of Microorganisms (GCM) 10K type strain sequencing project: providing services to taxonomists for standard genome sequencing and annotation.</title>
        <authorList>
            <consortium name="The Broad Institute Genomics Platform"/>
            <consortium name="The Broad Institute Genome Sequencing Center for Infectious Disease"/>
            <person name="Wu L."/>
            <person name="Ma J."/>
        </authorList>
    </citation>
    <scope>NUCLEOTIDE SEQUENCE [LARGE SCALE GENOMIC DNA]</scope>
    <source>
        <strain evidence="3">JCM 32206</strain>
    </source>
</reference>
<proteinExistence type="predicted"/>
<accession>A0ABP8PLI2</accession>